<protein>
    <recommendedName>
        <fullName evidence="11">HhH-GPD domain-containing protein</fullName>
    </recommendedName>
</protein>
<evidence type="ECO:0000256" key="3">
    <source>
        <dbReference type="ARBA" id="ARBA00008343"/>
    </source>
</evidence>
<dbReference type="Proteomes" id="UP000239800">
    <property type="component" value="Unassembled WGS sequence"/>
</dbReference>
<dbReference type="EMBL" id="MQUB01000001">
    <property type="protein sequence ID" value="PQB04126.1"/>
    <property type="molecule type" value="Genomic_DNA"/>
</dbReference>
<dbReference type="SMART" id="SM00478">
    <property type="entry name" value="ENDO3c"/>
    <property type="match status" value="1"/>
</dbReference>
<evidence type="ECO:0000256" key="1">
    <source>
        <dbReference type="ARBA" id="ARBA00001966"/>
    </source>
</evidence>
<name>A0A2S7KNC0_9FLAO</name>
<dbReference type="GO" id="GO:0000701">
    <property type="term" value="F:purine-specific mismatch base pair DNA N-glycosylase activity"/>
    <property type="evidence" value="ECO:0007669"/>
    <property type="project" value="TreeGrafter"/>
</dbReference>
<evidence type="ECO:0000256" key="8">
    <source>
        <dbReference type="ARBA" id="ARBA00023014"/>
    </source>
</evidence>
<dbReference type="InterPro" id="IPR044298">
    <property type="entry name" value="MIG/MutY"/>
</dbReference>
<dbReference type="CDD" id="cd00056">
    <property type="entry name" value="ENDO3c"/>
    <property type="match status" value="1"/>
</dbReference>
<evidence type="ECO:0000313" key="12">
    <source>
        <dbReference type="EMBL" id="PQB04126.1"/>
    </source>
</evidence>
<comment type="caution">
    <text evidence="12">The sequence shown here is derived from an EMBL/GenBank/DDBJ whole genome shotgun (WGS) entry which is preliminary data.</text>
</comment>
<dbReference type="Pfam" id="PF10576">
    <property type="entry name" value="EndIII_4Fe-2S"/>
    <property type="match status" value="1"/>
</dbReference>
<evidence type="ECO:0000256" key="5">
    <source>
        <dbReference type="ARBA" id="ARBA00022763"/>
    </source>
</evidence>
<keyword evidence="4" id="KW-0479">Metal-binding</keyword>
<evidence type="ECO:0000313" key="13">
    <source>
        <dbReference type="Proteomes" id="UP000239800"/>
    </source>
</evidence>
<dbReference type="GO" id="GO:0051539">
    <property type="term" value="F:4 iron, 4 sulfur cluster binding"/>
    <property type="evidence" value="ECO:0007669"/>
    <property type="project" value="InterPro"/>
</dbReference>
<keyword evidence="5" id="KW-0227">DNA damage</keyword>
<dbReference type="SMART" id="SM00525">
    <property type="entry name" value="FES"/>
    <property type="match status" value="1"/>
</dbReference>
<dbReference type="InterPro" id="IPR004035">
    <property type="entry name" value="Endouclease-III_FeS-bd_BS"/>
</dbReference>
<dbReference type="PANTHER" id="PTHR42944:SF1">
    <property type="entry name" value="ADENINE DNA GLYCOSYLASE"/>
    <property type="match status" value="1"/>
</dbReference>
<keyword evidence="9" id="KW-0234">DNA repair</keyword>
<feature type="domain" description="HhH-GPD" evidence="11">
    <location>
        <begin position="41"/>
        <end position="191"/>
    </location>
</feature>
<dbReference type="PROSITE" id="PS00764">
    <property type="entry name" value="ENDONUCLEASE_III_1"/>
    <property type="match status" value="1"/>
</dbReference>
<dbReference type="GO" id="GO:0006284">
    <property type="term" value="P:base-excision repair"/>
    <property type="evidence" value="ECO:0007669"/>
    <property type="project" value="InterPro"/>
</dbReference>
<dbReference type="InterPro" id="IPR003651">
    <property type="entry name" value="Endonuclease3_FeS-loop_motif"/>
</dbReference>
<keyword evidence="10" id="KW-0326">Glycosidase</keyword>
<evidence type="ECO:0000256" key="10">
    <source>
        <dbReference type="ARBA" id="ARBA00023295"/>
    </source>
</evidence>
<dbReference type="GO" id="GO:0006298">
    <property type="term" value="P:mismatch repair"/>
    <property type="evidence" value="ECO:0007669"/>
    <property type="project" value="TreeGrafter"/>
</dbReference>
<dbReference type="InterPro" id="IPR011257">
    <property type="entry name" value="DNA_glycosylase"/>
</dbReference>
<evidence type="ECO:0000259" key="11">
    <source>
        <dbReference type="SMART" id="SM00478"/>
    </source>
</evidence>
<proteinExistence type="inferred from homology"/>
<dbReference type="SUPFAM" id="SSF48150">
    <property type="entry name" value="DNA-glycosylase"/>
    <property type="match status" value="1"/>
</dbReference>
<comment type="similarity">
    <text evidence="3">Belongs to the Nth/MutY family.</text>
</comment>
<gene>
    <name evidence="12" type="ORF">BST85_03820</name>
</gene>
<evidence type="ECO:0000256" key="9">
    <source>
        <dbReference type="ARBA" id="ARBA00023204"/>
    </source>
</evidence>
<dbReference type="GO" id="GO:0035485">
    <property type="term" value="F:adenine/guanine mispair binding"/>
    <property type="evidence" value="ECO:0007669"/>
    <property type="project" value="TreeGrafter"/>
</dbReference>
<evidence type="ECO:0000256" key="7">
    <source>
        <dbReference type="ARBA" id="ARBA00023004"/>
    </source>
</evidence>
<dbReference type="Pfam" id="PF00730">
    <property type="entry name" value="HhH-GPD"/>
    <property type="match status" value="1"/>
</dbReference>
<dbReference type="PIRSF" id="PIRSF001435">
    <property type="entry name" value="Nth"/>
    <property type="match status" value="1"/>
</dbReference>
<keyword evidence="13" id="KW-1185">Reference proteome</keyword>
<reference evidence="12 13" key="1">
    <citation type="submission" date="2016-11" db="EMBL/GenBank/DDBJ databases">
        <title>Trade-off between light-utilization and light-protection in marine flavobacteria.</title>
        <authorList>
            <person name="Kumagai Y."/>
        </authorList>
    </citation>
    <scope>NUCLEOTIDE SEQUENCE [LARGE SCALE GENOMIC DNA]</scope>
    <source>
        <strain evidence="12 13">NBRC 107741</strain>
    </source>
</reference>
<dbReference type="GO" id="GO:0032357">
    <property type="term" value="F:oxidized purine DNA binding"/>
    <property type="evidence" value="ECO:0007669"/>
    <property type="project" value="TreeGrafter"/>
</dbReference>
<sequence length="215" mass="25306">MLKKMDVFRNKILTWYNQNGRNFYWRRKSISKYQKVLVEVLLQRTKAETVAKLLPGFISSYPSWRSIANTELSALEDALKPFGLYRQRAKRLHSLSVEMVSRNGRLPRDYNSLIAIPMIGQYIAYSIMSVIHDQPYPMLDVNMARVLERYFGKRKKADIRYDPYLQELAFELVNIENSRQVNWAALDFAALICKARNPKCDECNLKNSCLYYLKE</sequence>
<keyword evidence="7" id="KW-0408">Iron</keyword>
<evidence type="ECO:0000256" key="4">
    <source>
        <dbReference type="ARBA" id="ARBA00022723"/>
    </source>
</evidence>
<dbReference type="GO" id="GO:0046872">
    <property type="term" value="F:metal ion binding"/>
    <property type="evidence" value="ECO:0007669"/>
    <property type="project" value="UniProtKB-KW"/>
</dbReference>
<dbReference type="AlphaFoldDB" id="A0A2S7KNC0"/>
<dbReference type="InterPro" id="IPR023170">
    <property type="entry name" value="HhH_base_excis_C"/>
</dbReference>
<comment type="function">
    <text evidence="2">Adenine glycosylase active on G-A mispairs. MutY also corrects error-prone DNA synthesis past GO lesions which are due to the oxidatively damaged form of guanine: 7,8-dihydro-8-oxoguanine (8-oxo-dGTP).</text>
</comment>
<evidence type="ECO:0000256" key="6">
    <source>
        <dbReference type="ARBA" id="ARBA00022801"/>
    </source>
</evidence>
<accession>A0A2S7KNC0</accession>
<dbReference type="Gene3D" id="1.10.1670.10">
    <property type="entry name" value="Helix-hairpin-Helix base-excision DNA repair enzymes (C-terminal)"/>
    <property type="match status" value="1"/>
</dbReference>
<organism evidence="12 13">
    <name type="scientific">Aureitalea marina</name>
    <dbReference type="NCBI Taxonomy" id="930804"/>
    <lineage>
        <taxon>Bacteria</taxon>
        <taxon>Pseudomonadati</taxon>
        <taxon>Bacteroidota</taxon>
        <taxon>Flavobacteriia</taxon>
        <taxon>Flavobacteriales</taxon>
        <taxon>Flavobacteriaceae</taxon>
        <taxon>Aureitalea</taxon>
    </lineage>
</organism>
<dbReference type="InterPro" id="IPR003265">
    <property type="entry name" value="HhH-GPD_domain"/>
</dbReference>
<dbReference type="GO" id="GO:0034039">
    <property type="term" value="F:8-oxo-7,8-dihydroguanine DNA N-glycosylase activity"/>
    <property type="evidence" value="ECO:0007669"/>
    <property type="project" value="TreeGrafter"/>
</dbReference>
<evidence type="ECO:0000256" key="2">
    <source>
        <dbReference type="ARBA" id="ARBA00002933"/>
    </source>
</evidence>
<dbReference type="PANTHER" id="PTHR42944">
    <property type="entry name" value="ADENINE DNA GLYCOSYLASE"/>
    <property type="match status" value="1"/>
</dbReference>
<keyword evidence="6" id="KW-0378">Hydrolase</keyword>
<dbReference type="Gene3D" id="1.10.340.30">
    <property type="entry name" value="Hypothetical protein, domain 2"/>
    <property type="match status" value="1"/>
</dbReference>
<comment type="cofactor">
    <cofactor evidence="1">
        <name>[4Fe-4S] cluster</name>
        <dbReference type="ChEBI" id="CHEBI:49883"/>
    </cofactor>
</comment>
<dbReference type="OrthoDB" id="9802365at2"/>
<keyword evidence="8" id="KW-0411">Iron-sulfur</keyword>